<dbReference type="InterPro" id="IPR029058">
    <property type="entry name" value="AB_hydrolase_fold"/>
</dbReference>
<protein>
    <submittedName>
        <fullName evidence="4">Putative Arylacetamide deacetylase</fullName>
    </submittedName>
</protein>
<reference evidence="4 5" key="1">
    <citation type="journal article" date="2012" name="BMC Genomics">
        <title>Sequencing the genome of Marssonina brunnea reveals fungus-poplar co-evolution.</title>
        <authorList>
            <person name="Zhu S."/>
            <person name="Cao Y.-Z."/>
            <person name="Jiang C."/>
            <person name="Tan B.-Y."/>
            <person name="Wang Z."/>
            <person name="Feng S."/>
            <person name="Zhang L."/>
            <person name="Su X.-H."/>
            <person name="Brejova B."/>
            <person name="Vinar T."/>
            <person name="Xu M."/>
            <person name="Wang M.-X."/>
            <person name="Zhang S.-G."/>
            <person name="Huang M.-R."/>
            <person name="Wu R."/>
            <person name="Zhou Y."/>
        </authorList>
    </citation>
    <scope>NUCLEOTIDE SEQUENCE [LARGE SCALE GENOMIC DNA]</scope>
    <source>
        <strain evidence="4 5">MB_m1</strain>
    </source>
</reference>
<keyword evidence="5" id="KW-1185">Reference proteome</keyword>
<evidence type="ECO:0000313" key="5">
    <source>
        <dbReference type="Proteomes" id="UP000006753"/>
    </source>
</evidence>
<gene>
    <name evidence="4" type="ORF">MBM_00458</name>
</gene>
<evidence type="ECO:0000313" key="4">
    <source>
        <dbReference type="EMBL" id="EKD21345.1"/>
    </source>
</evidence>
<dbReference type="eggNOG" id="ENOG502RDZA">
    <property type="taxonomic scope" value="Eukaryota"/>
</dbReference>
<keyword evidence="2" id="KW-1133">Transmembrane helix</keyword>
<dbReference type="KEGG" id="mbe:MBM_00458"/>
<dbReference type="GeneID" id="18756393"/>
<dbReference type="HOGENOM" id="CLU_047269_1_0_1"/>
<feature type="domain" description="Alpha/beta hydrolase fold-3" evidence="3">
    <location>
        <begin position="147"/>
        <end position="384"/>
    </location>
</feature>
<dbReference type="RefSeq" id="XP_007288347.1">
    <property type="nucleotide sequence ID" value="XM_007288285.1"/>
</dbReference>
<proteinExistence type="predicted"/>
<dbReference type="InterPro" id="IPR013094">
    <property type="entry name" value="AB_hydrolase_3"/>
</dbReference>
<dbReference type="Proteomes" id="UP000006753">
    <property type="component" value="Unassembled WGS sequence"/>
</dbReference>
<dbReference type="OrthoDB" id="408631at2759"/>
<feature type="transmembrane region" description="Helical" evidence="2">
    <location>
        <begin position="12"/>
        <end position="36"/>
    </location>
</feature>
<dbReference type="GO" id="GO:0016787">
    <property type="term" value="F:hydrolase activity"/>
    <property type="evidence" value="ECO:0007669"/>
    <property type="project" value="UniProtKB-KW"/>
</dbReference>
<dbReference type="InterPro" id="IPR050300">
    <property type="entry name" value="GDXG_lipolytic_enzyme"/>
</dbReference>
<dbReference type="AlphaFoldDB" id="K1WUI5"/>
<evidence type="ECO:0000256" key="1">
    <source>
        <dbReference type="ARBA" id="ARBA00022801"/>
    </source>
</evidence>
<dbReference type="PANTHER" id="PTHR48081">
    <property type="entry name" value="AB HYDROLASE SUPERFAMILY PROTEIN C4A8.06C"/>
    <property type="match status" value="1"/>
</dbReference>
<dbReference type="InParanoid" id="K1WUI5"/>
<keyword evidence="2" id="KW-0812">Transmembrane</keyword>
<dbReference type="SUPFAM" id="SSF53474">
    <property type="entry name" value="alpha/beta-Hydrolases"/>
    <property type="match status" value="1"/>
</dbReference>
<dbReference type="EMBL" id="JH921428">
    <property type="protein sequence ID" value="EKD21345.1"/>
    <property type="molecule type" value="Genomic_DNA"/>
</dbReference>
<sequence length="416" mass="46630">MILGQVSWLDCLVFLLFLAPQLLVHVGFFPTLFCGLRALPFLLIRLPLTFVNERFLLEMSQRPPFVQNASWFEDLVIRCVRYAFAYIPAEIGRVFFSRGAAAPFLRWRMLRHGYVRKPIHWEDVKSKGFNGVWIIKDSFKPPDIVIYYAHGGGFSMGTSYFYLEFLLAFVTLLSSTAKFTNPAILALEYTLAPQASYPKQLHQAVAGYRYALNKIHDPSRVVFSGDSAGGTLILSLLLHIGGSKASLNGMKTNISSDDKERGEIQPANDIEGVVPGLAILISPWTTLISSLDKNTKSDYLDTASLHRYACQYVGPRYSPDGPSISPGNCKDISWWRRASPGKGFFVIWGKEEVFAPEIRDWVGLVGDSEIDVRCKEEEGGIHAWPVASLFLSSTREERTKGLQTIVDFIGEKMAKI</sequence>
<keyword evidence="1" id="KW-0378">Hydrolase</keyword>
<dbReference type="OMA" id="YLEFLMA"/>
<dbReference type="Gene3D" id="3.40.50.1820">
    <property type="entry name" value="alpha/beta hydrolase"/>
    <property type="match status" value="1"/>
</dbReference>
<organism evidence="4 5">
    <name type="scientific">Marssonina brunnea f. sp. multigermtubi (strain MB_m1)</name>
    <name type="common">Marssonina leaf spot fungus</name>
    <dbReference type="NCBI Taxonomy" id="1072389"/>
    <lineage>
        <taxon>Eukaryota</taxon>
        <taxon>Fungi</taxon>
        <taxon>Dikarya</taxon>
        <taxon>Ascomycota</taxon>
        <taxon>Pezizomycotina</taxon>
        <taxon>Leotiomycetes</taxon>
        <taxon>Helotiales</taxon>
        <taxon>Drepanopezizaceae</taxon>
        <taxon>Drepanopeziza</taxon>
    </lineage>
</organism>
<accession>K1WUI5</accession>
<keyword evidence="2" id="KW-0472">Membrane</keyword>
<evidence type="ECO:0000256" key="2">
    <source>
        <dbReference type="SAM" id="Phobius"/>
    </source>
</evidence>
<dbReference type="PANTHER" id="PTHR48081:SF2">
    <property type="entry name" value="ALPHA_BETA-HYDROLASE"/>
    <property type="match status" value="1"/>
</dbReference>
<name>K1WUI5_MARBU</name>
<evidence type="ECO:0000259" key="3">
    <source>
        <dbReference type="Pfam" id="PF07859"/>
    </source>
</evidence>
<dbReference type="STRING" id="1072389.K1WUI5"/>
<dbReference type="Pfam" id="PF07859">
    <property type="entry name" value="Abhydrolase_3"/>
    <property type="match status" value="1"/>
</dbReference>